<dbReference type="EC" id="5.4.99.62" evidence="2"/>
<dbReference type="InterPro" id="IPR007721">
    <property type="entry name" value="RbsD_FucU"/>
</dbReference>
<accession>A0A090WTL4</accession>
<dbReference type="Gene3D" id="3.40.1650.10">
    <property type="entry name" value="RbsD-like domain"/>
    <property type="match status" value="1"/>
</dbReference>
<dbReference type="Pfam" id="PF05025">
    <property type="entry name" value="RbsD_FucU"/>
    <property type="match status" value="1"/>
</dbReference>
<dbReference type="GO" id="GO:0005996">
    <property type="term" value="P:monosaccharide metabolic process"/>
    <property type="evidence" value="ECO:0007669"/>
    <property type="project" value="InterPro"/>
</dbReference>
<dbReference type="AlphaFoldDB" id="A0A090WTL4"/>
<dbReference type="Proteomes" id="UP000029643">
    <property type="component" value="Unassembled WGS sequence"/>
</dbReference>
<dbReference type="EMBL" id="BBNU01000010">
    <property type="protein sequence ID" value="GAL80445.1"/>
    <property type="molecule type" value="Genomic_DNA"/>
</dbReference>
<sequence length="45" mass="5333">MERWTFYDKIRDPNTTLIIQTGEQRRFANLILTVGVVKMAEESNF</sequence>
<dbReference type="SUPFAM" id="SSF102546">
    <property type="entry name" value="RbsD-like"/>
    <property type="match status" value="1"/>
</dbReference>
<dbReference type="InterPro" id="IPR023750">
    <property type="entry name" value="RbsD-like_sf"/>
</dbReference>
<dbReference type="GO" id="GO:0062193">
    <property type="term" value="F:D-ribose pyranase activity"/>
    <property type="evidence" value="ECO:0007669"/>
    <property type="project" value="UniProtKB-EC"/>
</dbReference>
<name>A0A090WTL4_9FLAO</name>
<keyword evidence="3" id="KW-0413">Isomerase</keyword>
<dbReference type="STRING" id="221126.SAMN04489722_10127"/>
<evidence type="ECO:0000256" key="2">
    <source>
        <dbReference type="ARBA" id="ARBA00012862"/>
    </source>
</evidence>
<proteinExistence type="predicted"/>
<evidence type="ECO:0000256" key="3">
    <source>
        <dbReference type="ARBA" id="ARBA00023235"/>
    </source>
</evidence>
<comment type="caution">
    <text evidence="4">The sequence shown here is derived from an EMBL/GenBank/DDBJ whole genome shotgun (WGS) entry which is preliminary data.</text>
</comment>
<comment type="catalytic activity">
    <reaction evidence="1">
        <text>beta-D-ribopyranose = beta-D-ribofuranose</text>
        <dbReference type="Rhea" id="RHEA:25432"/>
        <dbReference type="ChEBI" id="CHEBI:27476"/>
        <dbReference type="ChEBI" id="CHEBI:47002"/>
        <dbReference type="EC" id="5.4.99.62"/>
    </reaction>
</comment>
<gene>
    <name evidence="4" type="ORF">JCM19274_735</name>
</gene>
<evidence type="ECO:0000313" key="4">
    <source>
        <dbReference type="EMBL" id="GAL80445.1"/>
    </source>
</evidence>
<evidence type="ECO:0000313" key="5">
    <source>
        <dbReference type="Proteomes" id="UP000029643"/>
    </source>
</evidence>
<organism evidence="4 5">
    <name type="scientific">Algibacter lectus</name>
    <dbReference type="NCBI Taxonomy" id="221126"/>
    <lineage>
        <taxon>Bacteria</taxon>
        <taxon>Pseudomonadati</taxon>
        <taxon>Bacteroidota</taxon>
        <taxon>Flavobacteriia</taxon>
        <taxon>Flavobacteriales</taxon>
        <taxon>Flavobacteriaceae</taxon>
        <taxon>Algibacter</taxon>
    </lineage>
</organism>
<reference evidence="4 5" key="1">
    <citation type="journal article" date="2014" name="Genome Announc.">
        <title>Draft Genome Sequences of Marine Flavobacterium Algibacter lectus Strains SS8 and NR4.</title>
        <authorList>
            <person name="Takatani N."/>
            <person name="Nakanishi M."/>
            <person name="Meirelles P."/>
            <person name="Mino S."/>
            <person name="Suda W."/>
            <person name="Oshima K."/>
            <person name="Hattori M."/>
            <person name="Ohkuma M."/>
            <person name="Hosokawa M."/>
            <person name="Miyashita K."/>
            <person name="Thompson F.L."/>
            <person name="Niwa A."/>
            <person name="Sawabe T."/>
            <person name="Sawabe T."/>
        </authorList>
    </citation>
    <scope>NUCLEOTIDE SEQUENCE [LARGE SCALE GENOMIC DNA]</scope>
    <source>
        <strain evidence="5">JCM19274</strain>
    </source>
</reference>
<protein>
    <recommendedName>
        <fullName evidence="2">D-ribose pyranase</fullName>
        <ecNumber evidence="2">5.4.99.62</ecNumber>
    </recommendedName>
</protein>
<evidence type="ECO:0000256" key="1">
    <source>
        <dbReference type="ARBA" id="ARBA00000223"/>
    </source>
</evidence>
<dbReference type="GO" id="GO:0048029">
    <property type="term" value="F:monosaccharide binding"/>
    <property type="evidence" value="ECO:0007669"/>
    <property type="project" value="InterPro"/>
</dbReference>